<organism evidence="1 2">
    <name type="scientific">Rhodoplanes elegans</name>
    <dbReference type="NCBI Taxonomy" id="29408"/>
    <lineage>
        <taxon>Bacteria</taxon>
        <taxon>Pseudomonadati</taxon>
        <taxon>Pseudomonadota</taxon>
        <taxon>Alphaproteobacteria</taxon>
        <taxon>Hyphomicrobiales</taxon>
        <taxon>Nitrobacteraceae</taxon>
        <taxon>Rhodoplanes</taxon>
    </lineage>
</organism>
<name>A0A327KI22_9BRAD</name>
<dbReference type="RefSeq" id="WP_111357582.1">
    <property type="nucleotide sequence ID" value="NZ_NHSK01000119.1"/>
</dbReference>
<evidence type="ECO:0000313" key="1">
    <source>
        <dbReference type="EMBL" id="RAI38380.1"/>
    </source>
</evidence>
<evidence type="ECO:0000313" key="2">
    <source>
        <dbReference type="Proteomes" id="UP000248863"/>
    </source>
</evidence>
<evidence type="ECO:0008006" key="3">
    <source>
        <dbReference type="Google" id="ProtNLM"/>
    </source>
</evidence>
<dbReference type="OrthoDB" id="8479338at2"/>
<sequence length="271" mass="28982">MCRSDAGAVVRATALLGATRLALVALLVVASLAAAPPVAAVAQPAGNVAVSPETLAALEAERLLLFGGTDLWRAGGFLHGGAVWAPEGLARDGPAFKAFAGTGTYQYRSGANQVLAVQALGTVMPGWIVRRDRFIATVFGGVDVQHHWTTPSDPGNPLRGTHVGMRLGLDTWWEPLPDTMVRANATWSSIGHGFGFGAALGWRVLETWYAGFYAGPELQLYGDTNYRQIRIGAHMTGLRRGPWDWSLGFGWVTDSDDRNGPYVRIGLLTKQ</sequence>
<dbReference type="Proteomes" id="UP000248863">
    <property type="component" value="Unassembled WGS sequence"/>
</dbReference>
<dbReference type="InterPro" id="IPR031485">
    <property type="entry name" value="CBP_BcsS"/>
</dbReference>
<comment type="caution">
    <text evidence="1">The sequence shown here is derived from an EMBL/GenBank/DDBJ whole genome shotgun (WGS) entry which is preliminary data.</text>
</comment>
<keyword evidence="2" id="KW-1185">Reference proteome</keyword>
<reference evidence="1 2" key="1">
    <citation type="submission" date="2017-07" db="EMBL/GenBank/DDBJ databases">
        <title>Draft Genome Sequences of Select Purple Nonsulfur Bacteria.</title>
        <authorList>
            <person name="Lasarre B."/>
            <person name="Mckinlay J.B."/>
        </authorList>
    </citation>
    <scope>NUCLEOTIDE SEQUENCE [LARGE SCALE GENOMIC DNA]</scope>
    <source>
        <strain evidence="1 2">DSM 11907</strain>
    </source>
</reference>
<dbReference type="AlphaFoldDB" id="A0A327KI22"/>
<accession>A0A327KI22</accession>
<dbReference type="Pfam" id="PF17036">
    <property type="entry name" value="CBP_BcsS"/>
    <property type="match status" value="1"/>
</dbReference>
<dbReference type="EMBL" id="NPEU01000129">
    <property type="protein sequence ID" value="RAI38380.1"/>
    <property type="molecule type" value="Genomic_DNA"/>
</dbReference>
<proteinExistence type="predicted"/>
<gene>
    <name evidence="1" type="ORF">CH338_12920</name>
</gene>
<protein>
    <recommendedName>
        <fullName evidence="3">Cellulose biosynthesis protein BcsS</fullName>
    </recommendedName>
</protein>